<dbReference type="Proteomes" id="UP000662857">
    <property type="component" value="Chromosome"/>
</dbReference>
<dbReference type="EMBL" id="CP070499">
    <property type="protein sequence ID" value="QSB16039.1"/>
    <property type="molecule type" value="Genomic_DNA"/>
</dbReference>
<accession>A0A895YKL1</accession>
<protein>
    <submittedName>
        <fullName evidence="3">DUF1707 and DUF2154 domain-containing protein</fullName>
    </submittedName>
</protein>
<evidence type="ECO:0000313" key="3">
    <source>
        <dbReference type="EMBL" id="QSB16039.1"/>
    </source>
</evidence>
<dbReference type="InterPro" id="IPR012551">
    <property type="entry name" value="DUF1707_SHOCT-like"/>
</dbReference>
<gene>
    <name evidence="3" type="ORF">JQS43_06920</name>
</gene>
<name>A0A895YKL1_9ACTN</name>
<evidence type="ECO:0000256" key="1">
    <source>
        <dbReference type="SAM" id="MobiDB-lite"/>
    </source>
</evidence>
<dbReference type="PANTHER" id="PTHR40763">
    <property type="entry name" value="MEMBRANE PROTEIN-RELATED"/>
    <property type="match status" value="1"/>
</dbReference>
<keyword evidence="4" id="KW-1185">Reference proteome</keyword>
<proteinExistence type="predicted"/>
<organism evidence="3 4">
    <name type="scientific">Natronosporangium hydrolyticum</name>
    <dbReference type="NCBI Taxonomy" id="2811111"/>
    <lineage>
        <taxon>Bacteria</taxon>
        <taxon>Bacillati</taxon>
        <taxon>Actinomycetota</taxon>
        <taxon>Actinomycetes</taxon>
        <taxon>Micromonosporales</taxon>
        <taxon>Micromonosporaceae</taxon>
        <taxon>Natronosporangium</taxon>
    </lineage>
</organism>
<dbReference type="KEGG" id="nhy:JQS43_06920"/>
<dbReference type="AlphaFoldDB" id="A0A895YKL1"/>
<sequence>MTKLPDESRQPDLRASDQDREAVADVLRGAASEGRLELVELDDRLRQVYAARTYGDLAGLTRDLPAPTAATEDAPRPAERSKPPRWGFGIMSGFDRRGRWIAGTSFRCLALCGGGKLDLREAILERNQITVRAFALMGGVKVIVPDDADVTVTGVGLMGGFDQRASGQGQPGGPRIHVSGVAFWGGVVVKRRGRPERSPEPDAGP</sequence>
<dbReference type="Pfam" id="PF08044">
    <property type="entry name" value="DUF1707"/>
    <property type="match status" value="1"/>
</dbReference>
<evidence type="ECO:0000259" key="2">
    <source>
        <dbReference type="Pfam" id="PF08044"/>
    </source>
</evidence>
<feature type="domain" description="DUF1707" evidence="2">
    <location>
        <begin position="13"/>
        <end position="65"/>
    </location>
</feature>
<reference evidence="3" key="1">
    <citation type="submission" date="2021-02" db="EMBL/GenBank/DDBJ databases">
        <title>Natrosporangium hydrolyticum gen. nov., sp. nov, a haloalkaliphilic actinobacterium from a soda solonchak soil.</title>
        <authorList>
            <person name="Sorokin D.Y."/>
            <person name="Khijniak T.V."/>
            <person name="Zakharycheva A.P."/>
            <person name="Boueva O.V."/>
            <person name="Ariskina E.V."/>
            <person name="Hahnke R.L."/>
            <person name="Bunk B."/>
            <person name="Sproer C."/>
            <person name="Schumann P."/>
            <person name="Evtushenko L.I."/>
            <person name="Kublanov I.V."/>
        </authorList>
    </citation>
    <scope>NUCLEOTIDE SEQUENCE</scope>
    <source>
        <strain evidence="3">DSM 106523</strain>
    </source>
</reference>
<feature type="region of interest" description="Disordered" evidence="1">
    <location>
        <begin position="1"/>
        <end position="21"/>
    </location>
</feature>
<dbReference type="PANTHER" id="PTHR40763:SF4">
    <property type="entry name" value="DUF1707 DOMAIN-CONTAINING PROTEIN"/>
    <property type="match status" value="1"/>
</dbReference>
<dbReference type="RefSeq" id="WP_239678238.1">
    <property type="nucleotide sequence ID" value="NZ_CP070499.1"/>
</dbReference>
<evidence type="ECO:0000313" key="4">
    <source>
        <dbReference type="Proteomes" id="UP000662857"/>
    </source>
</evidence>
<feature type="region of interest" description="Disordered" evidence="1">
    <location>
        <begin position="62"/>
        <end position="85"/>
    </location>
</feature>
<feature type="compositionally biased region" description="Basic and acidic residues" evidence="1">
    <location>
        <begin position="73"/>
        <end position="82"/>
    </location>
</feature>